<organism evidence="3 4">
    <name type="scientific">Phaeobacter gallaeciensis</name>
    <dbReference type="NCBI Taxonomy" id="60890"/>
    <lineage>
        <taxon>Bacteria</taxon>
        <taxon>Pseudomonadati</taxon>
        <taxon>Pseudomonadota</taxon>
        <taxon>Alphaproteobacteria</taxon>
        <taxon>Rhodobacterales</taxon>
        <taxon>Roseobacteraceae</taxon>
        <taxon>Phaeobacter</taxon>
    </lineage>
</organism>
<gene>
    <name evidence="3" type="ORF">DS909_08130</name>
</gene>
<dbReference type="Gene3D" id="2.40.50.90">
    <property type="match status" value="1"/>
</dbReference>
<dbReference type="SUPFAM" id="SSF50199">
    <property type="entry name" value="Staphylococcal nuclease"/>
    <property type="match status" value="1"/>
</dbReference>
<dbReference type="RefSeq" id="WP_113822953.1">
    <property type="nucleotide sequence ID" value="NZ_QOCE01000020.1"/>
</dbReference>
<reference evidence="3 4" key="1">
    <citation type="submission" date="2018-07" db="EMBL/GenBank/DDBJ databases">
        <title>Modular assembly of carbohydrate-degrading microbial communities in the ocean.</title>
        <authorList>
            <person name="Enke T.N."/>
            <person name="Datta M.S."/>
            <person name="Schwartzman J.A."/>
            <person name="Cermak N."/>
            <person name="Schmitz D.A."/>
            <person name="Barrere J."/>
            <person name="Cordero O.X."/>
        </authorList>
    </citation>
    <scope>NUCLEOTIDE SEQUENCE [LARGE SCALE GENOMIC DNA]</scope>
    <source>
        <strain evidence="3 4">C3M10</strain>
    </source>
</reference>
<dbReference type="OrthoDB" id="9805504at2"/>
<sequence>MLRYYFCFILALAPLGASAEFSGPVRIVDTDTWDVGAVRVRLHGIDAPEAGQPCQRSDGAEWNCGAWATQQTRAQYEGQQAKCEAVTQDHYGRTVARCSVNGVDAGRELVAQGLAFAFRKYSAAYIGTEQAAIAQERGIHEARVDPPWVYRASQRAPQRDRTCQIKGNISSSGERIFHVPGQQFYARTRISEQKGERWFCTAAEARRKGWRAAHR</sequence>
<comment type="caution">
    <text evidence="3">The sequence shown here is derived from an EMBL/GenBank/DDBJ whole genome shotgun (WGS) entry which is preliminary data.</text>
</comment>
<dbReference type="SMART" id="SM00318">
    <property type="entry name" value="SNc"/>
    <property type="match status" value="1"/>
</dbReference>
<dbReference type="EMBL" id="QOCE01000020">
    <property type="protein sequence ID" value="RBW57330.1"/>
    <property type="molecule type" value="Genomic_DNA"/>
</dbReference>
<feature type="signal peptide" evidence="1">
    <location>
        <begin position="1"/>
        <end position="19"/>
    </location>
</feature>
<proteinExistence type="predicted"/>
<feature type="domain" description="TNase-like" evidence="2">
    <location>
        <begin position="19"/>
        <end position="142"/>
    </location>
</feature>
<accession>A0A366X636</accession>
<name>A0A366X636_9RHOB</name>
<dbReference type="InterPro" id="IPR035437">
    <property type="entry name" value="SNase_OB-fold_sf"/>
</dbReference>
<evidence type="ECO:0000313" key="4">
    <source>
        <dbReference type="Proteomes" id="UP000252706"/>
    </source>
</evidence>
<dbReference type="Pfam" id="PF00565">
    <property type="entry name" value="SNase"/>
    <property type="match status" value="1"/>
</dbReference>
<keyword evidence="1" id="KW-0732">Signal</keyword>
<dbReference type="PANTHER" id="PTHR12302:SF26">
    <property type="entry name" value="BLR1266 PROTEIN"/>
    <property type="match status" value="1"/>
</dbReference>
<evidence type="ECO:0000259" key="2">
    <source>
        <dbReference type="SMART" id="SM00318"/>
    </source>
</evidence>
<dbReference type="PANTHER" id="PTHR12302">
    <property type="entry name" value="EBNA2 BINDING PROTEIN P100"/>
    <property type="match status" value="1"/>
</dbReference>
<evidence type="ECO:0000313" key="3">
    <source>
        <dbReference type="EMBL" id="RBW57330.1"/>
    </source>
</evidence>
<feature type="chain" id="PRO_5016827638" evidence="1">
    <location>
        <begin position="20"/>
        <end position="215"/>
    </location>
</feature>
<dbReference type="InterPro" id="IPR016071">
    <property type="entry name" value="Staphylococal_nuclease_OB-fold"/>
</dbReference>
<protein>
    <submittedName>
        <fullName evidence="3">Thermonuclease family protein</fullName>
    </submittedName>
</protein>
<evidence type="ECO:0000256" key="1">
    <source>
        <dbReference type="SAM" id="SignalP"/>
    </source>
</evidence>
<dbReference type="Proteomes" id="UP000252706">
    <property type="component" value="Unassembled WGS sequence"/>
</dbReference>
<dbReference type="AlphaFoldDB" id="A0A366X636"/>